<evidence type="ECO:0008006" key="5">
    <source>
        <dbReference type="Google" id="ProtNLM"/>
    </source>
</evidence>
<dbReference type="AlphaFoldDB" id="A0A1Z5HUF2"/>
<accession>A0A1Z5HUF2</accession>
<dbReference type="RefSeq" id="WP_088554217.1">
    <property type="nucleotide sequence ID" value="NZ_BDGJ01000111.1"/>
</dbReference>
<dbReference type="EMBL" id="BDGJ01000111">
    <property type="protein sequence ID" value="GAW92977.1"/>
    <property type="molecule type" value="Genomic_DNA"/>
</dbReference>
<comment type="caution">
    <text evidence="3">The sequence shown here is derived from an EMBL/GenBank/DDBJ whole genome shotgun (WGS) entry which is preliminary data.</text>
</comment>
<organism evidence="3 4">
    <name type="scientific">Calderihabitans maritimus</name>
    <dbReference type="NCBI Taxonomy" id="1246530"/>
    <lineage>
        <taxon>Bacteria</taxon>
        <taxon>Bacillati</taxon>
        <taxon>Bacillota</taxon>
        <taxon>Clostridia</taxon>
        <taxon>Neomoorellales</taxon>
        <taxon>Calderihabitantaceae</taxon>
        <taxon>Calderihabitans</taxon>
    </lineage>
</organism>
<sequence length="391" mass="43661">MLDRLRRLQSLMQDHAFTGALLMHPRDVYYYAGTAQPCNLFVPQDGEPILFIRRAWDFVKKETFLPAECQVDGGSLRVVKQELERRGIKSGTIGITEDVLPALLYNKIKRELAGFLFKNISPLILEQRMVKDVREIEAIKKTAALYKVAHQAIMENLRDGITELELASRVLGSLRACELEGIVRNRRWDASLHPDGIIAAGENCWEISGSAMTVTGIGLSPSLAWGASTKVIREGELVVIDIPLNRHGYHADIARTYVAGRANSRQKEIFEAVLEIQDRVIREIRPGVKSDYLYNVAESTASELGYLEYFQGYGRMKGKYIGHGVGLENDEPPTLDPIESVTLQAGMVLAIEPKFIIPGWGAVDIEDTVLVTEKGAEILTPVERKLFEVIT</sequence>
<dbReference type="SUPFAM" id="SSF55920">
    <property type="entry name" value="Creatinase/aminopeptidase"/>
    <property type="match status" value="1"/>
</dbReference>
<dbReference type="PANTHER" id="PTHR46112">
    <property type="entry name" value="AMINOPEPTIDASE"/>
    <property type="match status" value="1"/>
</dbReference>
<feature type="domain" description="Peptidase M24" evidence="1">
    <location>
        <begin position="137"/>
        <end position="373"/>
    </location>
</feature>
<keyword evidence="4" id="KW-1185">Reference proteome</keyword>
<dbReference type="InterPro" id="IPR000994">
    <property type="entry name" value="Pept_M24"/>
</dbReference>
<evidence type="ECO:0000259" key="2">
    <source>
        <dbReference type="Pfam" id="PF01321"/>
    </source>
</evidence>
<protein>
    <recommendedName>
        <fullName evidence="5">Peptidase M24</fullName>
    </recommendedName>
</protein>
<dbReference type="Gene3D" id="3.90.230.10">
    <property type="entry name" value="Creatinase/methionine aminopeptidase superfamily"/>
    <property type="match status" value="1"/>
</dbReference>
<dbReference type="Pfam" id="PF00557">
    <property type="entry name" value="Peptidase_M24"/>
    <property type="match status" value="1"/>
</dbReference>
<dbReference type="InterPro" id="IPR029149">
    <property type="entry name" value="Creatin/AminoP/Spt16_N"/>
</dbReference>
<gene>
    <name evidence="3" type="ORF">KKC1_21220</name>
</gene>
<dbReference type="InterPro" id="IPR036005">
    <property type="entry name" value="Creatinase/aminopeptidase-like"/>
</dbReference>
<dbReference type="InterPro" id="IPR050659">
    <property type="entry name" value="Peptidase_M24B"/>
</dbReference>
<feature type="domain" description="Creatinase N-terminal" evidence="2">
    <location>
        <begin position="4"/>
        <end position="130"/>
    </location>
</feature>
<evidence type="ECO:0000313" key="3">
    <source>
        <dbReference type="EMBL" id="GAW92977.1"/>
    </source>
</evidence>
<dbReference type="Pfam" id="PF01321">
    <property type="entry name" value="Creatinase_N"/>
    <property type="match status" value="1"/>
</dbReference>
<dbReference type="OrthoDB" id="9806388at2"/>
<proteinExistence type="predicted"/>
<name>A0A1Z5HUF2_9FIRM</name>
<dbReference type="Gene3D" id="3.40.350.10">
    <property type="entry name" value="Creatinase/prolidase N-terminal domain"/>
    <property type="match status" value="1"/>
</dbReference>
<evidence type="ECO:0000259" key="1">
    <source>
        <dbReference type="Pfam" id="PF00557"/>
    </source>
</evidence>
<evidence type="ECO:0000313" key="4">
    <source>
        <dbReference type="Proteomes" id="UP000197032"/>
    </source>
</evidence>
<dbReference type="SUPFAM" id="SSF53092">
    <property type="entry name" value="Creatinase/prolidase N-terminal domain"/>
    <property type="match status" value="1"/>
</dbReference>
<reference evidence="4" key="1">
    <citation type="journal article" date="2017" name="Appl. Environ. Microbiol.">
        <title>Genomic Analysis of Calderihabitans maritimus KKC1, a Thermophilic, Hydrogenogenic, Carboxydotrophic Bacterium Isolated from Marine Sediment.</title>
        <authorList>
            <person name="Omae K."/>
            <person name="Yoneda Y."/>
            <person name="Fukuyama Y."/>
            <person name="Yoshida T."/>
            <person name="Sako Y."/>
        </authorList>
    </citation>
    <scope>NUCLEOTIDE SEQUENCE [LARGE SCALE GENOMIC DNA]</scope>
    <source>
        <strain evidence="4">KKC1</strain>
    </source>
</reference>
<dbReference type="Proteomes" id="UP000197032">
    <property type="component" value="Unassembled WGS sequence"/>
</dbReference>
<dbReference type="InterPro" id="IPR000587">
    <property type="entry name" value="Creatinase_N"/>
</dbReference>
<dbReference type="PANTHER" id="PTHR46112:SF2">
    <property type="entry name" value="XAA-PRO AMINOPEPTIDASE P-RELATED"/>
    <property type="match status" value="1"/>
</dbReference>